<dbReference type="OrthoDB" id="757982at2759"/>
<evidence type="ECO:0000256" key="5">
    <source>
        <dbReference type="ARBA" id="ARBA00023015"/>
    </source>
</evidence>
<evidence type="ECO:0008006" key="14">
    <source>
        <dbReference type="Google" id="ProtNLM"/>
    </source>
</evidence>
<evidence type="ECO:0000256" key="8">
    <source>
        <dbReference type="ARBA" id="ARBA00023242"/>
    </source>
</evidence>
<keyword evidence="2" id="KW-0479">Metal-binding</keyword>
<dbReference type="CDD" id="cd10017">
    <property type="entry name" value="B3_DNA"/>
    <property type="match status" value="1"/>
</dbReference>
<keyword evidence="5" id="KW-0805">Transcription regulation</keyword>
<feature type="domain" description="CW-type" evidence="11">
    <location>
        <begin position="590"/>
        <end position="640"/>
    </location>
</feature>
<dbReference type="Gene3D" id="2.40.330.10">
    <property type="entry name" value="DNA-binding pseudobarrel domain"/>
    <property type="match status" value="1"/>
</dbReference>
<dbReference type="PANTHER" id="PTHR46245:SF2">
    <property type="entry name" value="B3 DOMAIN-CONTAINING TRANSCRIPTION REPRESSOR VAL2"/>
    <property type="match status" value="1"/>
</dbReference>
<dbReference type="PROSITE" id="PS51050">
    <property type="entry name" value="ZF_CW"/>
    <property type="match status" value="1"/>
</dbReference>
<keyword evidence="8" id="KW-0539">Nucleus</keyword>
<organism evidence="12 13">
    <name type="scientific">Rhamnella rubrinervis</name>
    <dbReference type="NCBI Taxonomy" id="2594499"/>
    <lineage>
        <taxon>Eukaryota</taxon>
        <taxon>Viridiplantae</taxon>
        <taxon>Streptophyta</taxon>
        <taxon>Embryophyta</taxon>
        <taxon>Tracheophyta</taxon>
        <taxon>Spermatophyta</taxon>
        <taxon>Magnoliopsida</taxon>
        <taxon>eudicotyledons</taxon>
        <taxon>Gunneridae</taxon>
        <taxon>Pentapetalae</taxon>
        <taxon>rosids</taxon>
        <taxon>fabids</taxon>
        <taxon>Rosales</taxon>
        <taxon>Rhamnaceae</taxon>
        <taxon>rhamnoid group</taxon>
        <taxon>Rhamneae</taxon>
        <taxon>Rhamnella</taxon>
    </lineage>
</organism>
<evidence type="ECO:0000256" key="7">
    <source>
        <dbReference type="ARBA" id="ARBA00023163"/>
    </source>
</evidence>
<keyword evidence="6" id="KW-0238">DNA-binding</keyword>
<dbReference type="GO" id="GO:0008270">
    <property type="term" value="F:zinc ion binding"/>
    <property type="evidence" value="ECO:0007669"/>
    <property type="project" value="UniProtKB-KW"/>
</dbReference>
<keyword evidence="4" id="KW-0862">Zinc</keyword>
<feature type="region of interest" description="Disordered" evidence="9">
    <location>
        <begin position="858"/>
        <end position="907"/>
    </location>
</feature>
<comment type="subcellular location">
    <subcellularLocation>
        <location evidence="1">Nucleus</location>
    </subcellularLocation>
</comment>
<evidence type="ECO:0000259" key="11">
    <source>
        <dbReference type="PROSITE" id="PS51050"/>
    </source>
</evidence>
<dbReference type="SUPFAM" id="SSF101936">
    <property type="entry name" value="DNA-binding pseudobarrel domain"/>
    <property type="match status" value="1"/>
</dbReference>
<dbReference type="SMART" id="SM01019">
    <property type="entry name" value="B3"/>
    <property type="match status" value="1"/>
</dbReference>
<feature type="compositionally biased region" description="Basic and acidic residues" evidence="9">
    <location>
        <begin position="788"/>
        <end position="823"/>
    </location>
</feature>
<dbReference type="Pfam" id="PF07496">
    <property type="entry name" value="zf-CW"/>
    <property type="match status" value="1"/>
</dbReference>
<evidence type="ECO:0000256" key="1">
    <source>
        <dbReference type="ARBA" id="ARBA00004123"/>
    </source>
</evidence>
<evidence type="ECO:0000256" key="9">
    <source>
        <dbReference type="SAM" id="MobiDB-lite"/>
    </source>
</evidence>
<accession>A0A8K0H902</accession>
<protein>
    <recommendedName>
        <fullName evidence="14">B3 domain-containing transcription repressor VAL2-like</fullName>
    </recommendedName>
</protein>
<dbReference type="AlphaFoldDB" id="A0A8K0H902"/>
<dbReference type="GO" id="GO:0006355">
    <property type="term" value="P:regulation of DNA-templated transcription"/>
    <property type="evidence" value="ECO:0007669"/>
    <property type="project" value="UniProtKB-ARBA"/>
</dbReference>
<comment type="caution">
    <text evidence="12">The sequence shown here is derived from an EMBL/GenBank/DDBJ whole genome shotgun (WGS) entry which is preliminary data.</text>
</comment>
<dbReference type="Pfam" id="PF25813">
    <property type="entry name" value="zf_VAL1_N"/>
    <property type="match status" value="1"/>
</dbReference>
<feature type="compositionally biased region" description="Polar residues" evidence="9">
    <location>
        <begin position="898"/>
        <end position="907"/>
    </location>
</feature>
<keyword evidence="13" id="KW-1185">Reference proteome</keyword>
<dbReference type="FunFam" id="2.40.330.10:FF:000006">
    <property type="entry name" value="B3 domain-containing transcription repressor VAL1"/>
    <property type="match status" value="1"/>
</dbReference>
<name>A0A8K0H902_9ROSA</name>
<feature type="compositionally biased region" description="Polar residues" evidence="9">
    <location>
        <begin position="858"/>
        <end position="869"/>
    </location>
</feature>
<dbReference type="Gene3D" id="3.30.40.100">
    <property type="match status" value="1"/>
</dbReference>
<keyword evidence="7" id="KW-0804">Transcription</keyword>
<dbReference type="Pfam" id="PF02362">
    <property type="entry name" value="B3"/>
    <property type="match status" value="1"/>
</dbReference>
<evidence type="ECO:0000256" key="6">
    <source>
        <dbReference type="ARBA" id="ARBA00023125"/>
    </source>
</evidence>
<feature type="domain" description="TF-B3" evidence="10">
    <location>
        <begin position="325"/>
        <end position="426"/>
    </location>
</feature>
<keyword evidence="3" id="KW-0863">Zinc-finger</keyword>
<feature type="region of interest" description="Disordered" evidence="9">
    <location>
        <begin position="151"/>
        <end position="172"/>
    </location>
</feature>
<evidence type="ECO:0000256" key="2">
    <source>
        <dbReference type="ARBA" id="ARBA00022723"/>
    </source>
</evidence>
<dbReference type="Proteomes" id="UP000796880">
    <property type="component" value="Unassembled WGS sequence"/>
</dbReference>
<gene>
    <name evidence="12" type="ORF">FNV43_RR08663</name>
</gene>
<reference evidence="12" key="1">
    <citation type="submission" date="2020-03" db="EMBL/GenBank/DDBJ databases">
        <title>A high-quality chromosome-level genome assembly of a woody plant with both climbing and erect habits, Rhamnella rubrinervis.</title>
        <authorList>
            <person name="Lu Z."/>
            <person name="Yang Y."/>
            <person name="Zhu X."/>
            <person name="Sun Y."/>
        </authorList>
    </citation>
    <scope>NUCLEOTIDE SEQUENCE</scope>
    <source>
        <strain evidence="12">BYM</strain>
        <tissue evidence="12">Leaf</tissue>
    </source>
</reference>
<evidence type="ECO:0000313" key="12">
    <source>
        <dbReference type="EMBL" id="KAF3447956.1"/>
    </source>
</evidence>
<dbReference type="InterPro" id="IPR003340">
    <property type="entry name" value="B3_DNA-bd"/>
</dbReference>
<dbReference type="GO" id="GO:0005634">
    <property type="term" value="C:nucleus"/>
    <property type="evidence" value="ECO:0007669"/>
    <property type="project" value="UniProtKB-SubCell"/>
</dbReference>
<sequence>MGCMNLSCGASTSIEWRKGWPLRSGGYANLCDKCGSAYEQSIFCDVFHSKESGWRECTLCGKRLHCGCVASRFVLELLDSGGVKCINCVKNSGLHPITNDEKPNGLGISKGSDLQLASANNQLDESGAEQIKLMQLSNDTEVNGLRNLLQSQNDDTNGSCRKMKQEEGPHSVGEIGSTLLLSRNQTSNGSSEAAKAEFCRANIGTNDIYESLPHTNLSMTLGTPLGNLNPLPVAVVDEREHGKASSPFLQGARSRHLLPKPPKSALPTGLDANSSMVSQAQIRVARPPAEGRGRNQLLPRYWPRITDQELQQISGDSNSTIVPLFEKMLSASDAGRIGRLVLPKACAEAYFPPISQPEGLPLKIQDIKGKEWVFQFRFWPNNNSRMYVLEGVTPCIQSMQLQAGDTVTFSRMEPEGKLIMGFRKASNSAAMQDTHPSAIHNGAHSSETFFSGVFENLPIVSGYSGLLQSLKGSTDTHLNPLSKHLTSACADMSWVKSDKHEGRTREGLMLPSLLVPDKKRARNIGSKSKRLHIDSQDALELKLTWEEAQDLLRPPPAVKPSTVIIEDHEFEEYEEPPVFGKRSIFTVRSSGDQEQWVQCDSCSKWRRLPVHVLLPSKWTCADNGWDQSRCSCSAPDELTSRELESLLRLNKELKKRRTSTSQRLSQEHESSGLDALANAAILGDSAADAGTTSIATTTKHPRHRPGCSCIVCIQPPSGKGKHKPTCTCYVCNTVKRRFKTLMMNKKKRQSEREAEIAQRTQQTWGPRDEAEVDSTSRHVSSQLDPSDNEAKSANELESKSQCKSAETGKEKLDLNIHPSREEDSQAASNRVSMMSLLQVASRPLDAYLKQNGLTSLIQEQQQNVPQATNESEEQVNEDPGAASDMQERESGGEEQCETTDQNQSDPL</sequence>
<evidence type="ECO:0000256" key="4">
    <source>
        <dbReference type="ARBA" id="ARBA00022833"/>
    </source>
</evidence>
<dbReference type="PROSITE" id="PS50863">
    <property type="entry name" value="B3"/>
    <property type="match status" value="1"/>
</dbReference>
<dbReference type="InterPro" id="IPR011124">
    <property type="entry name" value="Znf_CW"/>
</dbReference>
<proteinExistence type="predicted"/>
<evidence type="ECO:0000256" key="3">
    <source>
        <dbReference type="ARBA" id="ARBA00022771"/>
    </source>
</evidence>
<dbReference type="InterPro" id="IPR015300">
    <property type="entry name" value="DNA-bd_pseudobarrel_sf"/>
</dbReference>
<evidence type="ECO:0000313" key="13">
    <source>
        <dbReference type="Proteomes" id="UP000796880"/>
    </source>
</evidence>
<dbReference type="EMBL" id="VOIH02000004">
    <property type="protein sequence ID" value="KAF3447956.1"/>
    <property type="molecule type" value="Genomic_DNA"/>
</dbReference>
<evidence type="ECO:0000259" key="10">
    <source>
        <dbReference type="PROSITE" id="PS50863"/>
    </source>
</evidence>
<feature type="region of interest" description="Disordered" evidence="9">
    <location>
        <begin position="743"/>
        <end position="828"/>
    </location>
</feature>
<dbReference type="PANTHER" id="PTHR46245">
    <property type="entry name" value="B3 DOMAIN-CONTAINING PROTEIN OS07G0563300"/>
    <property type="match status" value="1"/>
</dbReference>
<dbReference type="GO" id="GO:0003677">
    <property type="term" value="F:DNA binding"/>
    <property type="evidence" value="ECO:0007669"/>
    <property type="project" value="UniProtKB-KW"/>
</dbReference>
<dbReference type="InterPro" id="IPR057743">
    <property type="entry name" value="Zfn_VAL1-3_N"/>
</dbReference>